<reference evidence="4 5" key="1">
    <citation type="submission" date="2019-03" db="EMBL/GenBank/DDBJ databases">
        <title>Diversity of the mouse oral microbiome.</title>
        <authorList>
            <person name="Joseph S."/>
            <person name="Aduse-Opoku J."/>
            <person name="Curtis M."/>
            <person name="Wade W."/>
            <person name="Hashim A."/>
        </authorList>
    </citation>
    <scope>NUCLEOTIDE SEQUENCE [LARGE SCALE GENOMIC DNA]</scope>
    <source>
        <strain evidence="5">irhom_31</strain>
    </source>
</reference>
<evidence type="ECO:0000259" key="2">
    <source>
        <dbReference type="Pfam" id="PF01464"/>
    </source>
</evidence>
<dbReference type="AlphaFoldDB" id="A0A4Y9F494"/>
<dbReference type="Gene3D" id="1.10.530.10">
    <property type="match status" value="1"/>
</dbReference>
<evidence type="ECO:0000259" key="3">
    <source>
        <dbReference type="Pfam" id="PF01551"/>
    </source>
</evidence>
<keyword evidence="1" id="KW-0812">Transmembrane</keyword>
<dbReference type="Pfam" id="PF01464">
    <property type="entry name" value="SLT"/>
    <property type="match status" value="1"/>
</dbReference>
<name>A0A4Y9F494_9MICC</name>
<dbReference type="OrthoDB" id="9815778at2"/>
<dbReference type="PANTHER" id="PTHR37423">
    <property type="entry name" value="SOLUBLE LYTIC MUREIN TRANSGLYCOSYLASE-RELATED"/>
    <property type="match status" value="1"/>
</dbReference>
<dbReference type="Pfam" id="PF01551">
    <property type="entry name" value="Peptidase_M23"/>
    <property type="match status" value="1"/>
</dbReference>
<keyword evidence="1" id="KW-0472">Membrane</keyword>
<accession>A0A4Y9F494</accession>
<sequence>MENTAKNLAKGAVNAVLTKIFLKLLAGFFSLVAALWIPILAFFVVVNIAAYFHWDRAQRAENSSSTTCISTVSVENDSSATVNVPEEYRGDIDAAAEESGVPAQTIAAQIQAESNWNAQAVSPAGARGIAQFMPATWESIAPGEDPFDPHAGIRALGRYMSQLKGQVEHLAGGDAAKLIELTLAAYNAGPGNVLEFGGIPPFVETVNYVEKIMGASQMVYSKDCSQVGSKVWDGDLGPGEWTNPCPGCVKTSSYQPRNLPVDAQNGYFHWGIDLATPGAGMRPGGQIIAPTKMMITDYFDTDGCLFATAADDGPEFGFSFCHLHEVNVSVGTEVEKGTVIGIEGGTGGGVKNKFATHLHFEMYAPGFDYRNFNWFSARSGADNHGGNLNPEPILIEKGAMPGL</sequence>
<dbReference type="RefSeq" id="WP_135012952.1">
    <property type="nucleotide sequence ID" value="NZ_JADGLK010000024.1"/>
</dbReference>
<feature type="domain" description="M23ase beta-sheet core" evidence="3">
    <location>
        <begin position="268"/>
        <end position="364"/>
    </location>
</feature>
<evidence type="ECO:0008006" key="6">
    <source>
        <dbReference type="Google" id="ProtNLM"/>
    </source>
</evidence>
<dbReference type="PANTHER" id="PTHR37423:SF2">
    <property type="entry name" value="MEMBRANE-BOUND LYTIC MUREIN TRANSGLYCOSYLASE C"/>
    <property type="match status" value="1"/>
</dbReference>
<proteinExistence type="predicted"/>
<evidence type="ECO:0000256" key="1">
    <source>
        <dbReference type="SAM" id="Phobius"/>
    </source>
</evidence>
<evidence type="ECO:0000313" key="5">
    <source>
        <dbReference type="Proteomes" id="UP000297951"/>
    </source>
</evidence>
<evidence type="ECO:0000313" key="4">
    <source>
        <dbReference type="EMBL" id="TFU21962.1"/>
    </source>
</evidence>
<dbReference type="Proteomes" id="UP000297951">
    <property type="component" value="Unassembled WGS sequence"/>
</dbReference>
<protein>
    <recommendedName>
        <fullName evidence="6">Transglycosylase SLT domain-containing protein</fullName>
    </recommendedName>
</protein>
<dbReference type="SUPFAM" id="SSF53955">
    <property type="entry name" value="Lysozyme-like"/>
    <property type="match status" value="1"/>
</dbReference>
<organism evidence="4 5">
    <name type="scientific">Rothia nasimurium</name>
    <dbReference type="NCBI Taxonomy" id="85336"/>
    <lineage>
        <taxon>Bacteria</taxon>
        <taxon>Bacillati</taxon>
        <taxon>Actinomycetota</taxon>
        <taxon>Actinomycetes</taxon>
        <taxon>Micrococcales</taxon>
        <taxon>Micrococcaceae</taxon>
        <taxon>Rothia</taxon>
    </lineage>
</organism>
<gene>
    <name evidence="4" type="ORF">E4U03_07585</name>
</gene>
<feature type="transmembrane region" description="Helical" evidence="1">
    <location>
        <begin position="21"/>
        <end position="54"/>
    </location>
</feature>
<dbReference type="InterPro" id="IPR023346">
    <property type="entry name" value="Lysozyme-like_dom_sf"/>
</dbReference>
<keyword evidence="1" id="KW-1133">Transmembrane helix</keyword>
<dbReference type="InterPro" id="IPR011055">
    <property type="entry name" value="Dup_hybrid_motif"/>
</dbReference>
<comment type="caution">
    <text evidence="4">The sequence shown here is derived from an EMBL/GenBank/DDBJ whole genome shotgun (WGS) entry which is preliminary data.</text>
</comment>
<dbReference type="CDD" id="cd00254">
    <property type="entry name" value="LT-like"/>
    <property type="match status" value="1"/>
</dbReference>
<dbReference type="InterPro" id="IPR008258">
    <property type="entry name" value="Transglycosylase_SLT_dom_1"/>
</dbReference>
<dbReference type="InterPro" id="IPR016047">
    <property type="entry name" value="M23ase_b-sheet_dom"/>
</dbReference>
<dbReference type="EMBL" id="SPQC01000024">
    <property type="protein sequence ID" value="TFU21962.1"/>
    <property type="molecule type" value="Genomic_DNA"/>
</dbReference>
<dbReference type="Gene3D" id="2.70.70.10">
    <property type="entry name" value="Glucose Permease (Domain IIA)"/>
    <property type="match status" value="1"/>
</dbReference>
<feature type="domain" description="Transglycosylase SLT" evidence="2">
    <location>
        <begin position="92"/>
        <end position="195"/>
    </location>
</feature>
<dbReference type="SUPFAM" id="SSF51261">
    <property type="entry name" value="Duplicated hybrid motif"/>
    <property type="match status" value="1"/>
</dbReference>